<feature type="transmembrane region" description="Helical" evidence="3">
    <location>
        <begin position="90"/>
        <end position="111"/>
    </location>
</feature>
<dbReference type="EC" id="2.7.7.65" evidence="1"/>
<dbReference type="EMBL" id="JBHUNP010000001">
    <property type="protein sequence ID" value="MFD2648763.1"/>
    <property type="molecule type" value="Genomic_DNA"/>
</dbReference>
<dbReference type="InterPro" id="IPR029787">
    <property type="entry name" value="Nucleotide_cyclase"/>
</dbReference>
<sequence length="391" mass="41782">MTAQFFYSLINPAIAGVLSAAFAALWLFKPGEGYLALLAGSFLLCGFGFAANDFLLFLEGPALRLVVNGAFFAAVLGVCISALDRVRAPVPGLGYAAICAFAALVFCWFLFVQPSVEARVHTMHLGLASLAALTVRQLLIARPTSLLDRFFVALGAFSVVLAAVRSVAVLVRGLDTSPDATARVSPYWATVQAITPAVAIAVAIIFMVALAARLIGELRMQADRDYLTGLLNRGGFDKRVLAVLDAETAYETAAALLVLDIDDFKRINDSFGHAVGDEVITAVGGVLQRHGRTDLVARSGGEEYALFYPQANRSELAEIADDIRIGLRSMRIPSLPSSHAVTASIGIHLRRQAETLRDMKIQADKALYQVKARGKDAALIASCERTTVPIG</sequence>
<feature type="transmembrane region" description="Helical" evidence="3">
    <location>
        <begin position="151"/>
        <end position="174"/>
    </location>
</feature>
<dbReference type="InterPro" id="IPR043128">
    <property type="entry name" value="Rev_trsase/Diguanyl_cyclase"/>
</dbReference>
<dbReference type="InterPro" id="IPR050469">
    <property type="entry name" value="Diguanylate_Cyclase"/>
</dbReference>
<comment type="caution">
    <text evidence="5">The sequence shown here is derived from an EMBL/GenBank/DDBJ whole genome shotgun (WGS) entry which is preliminary data.</text>
</comment>
<evidence type="ECO:0000313" key="6">
    <source>
        <dbReference type="Proteomes" id="UP001597521"/>
    </source>
</evidence>
<dbReference type="SMART" id="SM00267">
    <property type="entry name" value="GGDEF"/>
    <property type="match status" value="1"/>
</dbReference>
<feature type="transmembrane region" description="Helical" evidence="3">
    <location>
        <begin position="6"/>
        <end position="28"/>
    </location>
</feature>
<comment type="catalytic activity">
    <reaction evidence="2">
        <text>2 GTP = 3',3'-c-di-GMP + 2 diphosphate</text>
        <dbReference type="Rhea" id="RHEA:24898"/>
        <dbReference type="ChEBI" id="CHEBI:33019"/>
        <dbReference type="ChEBI" id="CHEBI:37565"/>
        <dbReference type="ChEBI" id="CHEBI:58805"/>
        <dbReference type="EC" id="2.7.7.65"/>
    </reaction>
</comment>
<keyword evidence="3" id="KW-0472">Membrane</keyword>
<proteinExistence type="predicted"/>
<accession>A0ABW5QM16</accession>
<dbReference type="PROSITE" id="PS50887">
    <property type="entry name" value="GGDEF"/>
    <property type="match status" value="1"/>
</dbReference>
<evidence type="ECO:0000256" key="2">
    <source>
        <dbReference type="ARBA" id="ARBA00034247"/>
    </source>
</evidence>
<dbReference type="NCBIfam" id="TIGR00254">
    <property type="entry name" value="GGDEF"/>
    <property type="match status" value="1"/>
</dbReference>
<dbReference type="RefSeq" id="WP_386834056.1">
    <property type="nucleotide sequence ID" value="NZ_JBHUNP010000001.1"/>
</dbReference>
<evidence type="ECO:0000259" key="4">
    <source>
        <dbReference type="PROSITE" id="PS50887"/>
    </source>
</evidence>
<keyword evidence="3" id="KW-1133">Transmembrane helix</keyword>
<feature type="transmembrane region" description="Helical" evidence="3">
    <location>
        <begin position="35"/>
        <end position="56"/>
    </location>
</feature>
<organism evidence="5 6">
    <name type="scientific">Devosia albogilva</name>
    <dbReference type="NCBI Taxonomy" id="429726"/>
    <lineage>
        <taxon>Bacteria</taxon>
        <taxon>Pseudomonadati</taxon>
        <taxon>Pseudomonadota</taxon>
        <taxon>Alphaproteobacteria</taxon>
        <taxon>Hyphomicrobiales</taxon>
        <taxon>Devosiaceae</taxon>
        <taxon>Devosia</taxon>
    </lineage>
</organism>
<dbReference type="Pfam" id="PF00990">
    <property type="entry name" value="GGDEF"/>
    <property type="match status" value="1"/>
</dbReference>
<dbReference type="Proteomes" id="UP001597521">
    <property type="component" value="Unassembled WGS sequence"/>
</dbReference>
<feature type="transmembrane region" description="Helical" evidence="3">
    <location>
        <begin position="123"/>
        <end position="139"/>
    </location>
</feature>
<evidence type="ECO:0000313" key="5">
    <source>
        <dbReference type="EMBL" id="MFD2648763.1"/>
    </source>
</evidence>
<evidence type="ECO:0000256" key="1">
    <source>
        <dbReference type="ARBA" id="ARBA00012528"/>
    </source>
</evidence>
<keyword evidence="3" id="KW-0812">Transmembrane</keyword>
<dbReference type="Gene3D" id="3.30.70.270">
    <property type="match status" value="1"/>
</dbReference>
<dbReference type="InterPro" id="IPR000160">
    <property type="entry name" value="GGDEF_dom"/>
</dbReference>
<dbReference type="CDD" id="cd01949">
    <property type="entry name" value="GGDEF"/>
    <property type="match status" value="1"/>
</dbReference>
<evidence type="ECO:0000256" key="3">
    <source>
        <dbReference type="SAM" id="Phobius"/>
    </source>
</evidence>
<protein>
    <recommendedName>
        <fullName evidence="1">diguanylate cyclase</fullName>
        <ecNumber evidence="1">2.7.7.65</ecNumber>
    </recommendedName>
</protein>
<dbReference type="PANTHER" id="PTHR45138">
    <property type="entry name" value="REGULATORY COMPONENTS OF SENSORY TRANSDUCTION SYSTEM"/>
    <property type="match status" value="1"/>
</dbReference>
<dbReference type="SUPFAM" id="SSF55073">
    <property type="entry name" value="Nucleotide cyclase"/>
    <property type="match status" value="1"/>
</dbReference>
<feature type="transmembrane region" description="Helical" evidence="3">
    <location>
        <begin position="62"/>
        <end position="83"/>
    </location>
</feature>
<gene>
    <name evidence="5" type="ORF">ACFSX5_13270</name>
</gene>
<feature type="domain" description="GGDEF" evidence="4">
    <location>
        <begin position="252"/>
        <end position="383"/>
    </location>
</feature>
<reference evidence="6" key="1">
    <citation type="journal article" date="2019" name="Int. J. Syst. Evol. Microbiol.">
        <title>The Global Catalogue of Microorganisms (GCM) 10K type strain sequencing project: providing services to taxonomists for standard genome sequencing and annotation.</title>
        <authorList>
            <consortium name="The Broad Institute Genomics Platform"/>
            <consortium name="The Broad Institute Genome Sequencing Center for Infectious Disease"/>
            <person name="Wu L."/>
            <person name="Ma J."/>
        </authorList>
    </citation>
    <scope>NUCLEOTIDE SEQUENCE [LARGE SCALE GENOMIC DNA]</scope>
    <source>
        <strain evidence="6">CCM 7427</strain>
    </source>
</reference>
<feature type="transmembrane region" description="Helical" evidence="3">
    <location>
        <begin position="194"/>
        <end position="215"/>
    </location>
</feature>
<dbReference type="PANTHER" id="PTHR45138:SF9">
    <property type="entry name" value="DIGUANYLATE CYCLASE DGCM-RELATED"/>
    <property type="match status" value="1"/>
</dbReference>
<name>A0ABW5QM16_9HYPH</name>
<keyword evidence="6" id="KW-1185">Reference proteome</keyword>